<feature type="region of interest" description="Disordered" evidence="1">
    <location>
        <begin position="157"/>
        <end position="191"/>
    </location>
</feature>
<proteinExistence type="predicted"/>
<dbReference type="RefSeq" id="WP_203895720.1">
    <property type="nucleotide sequence ID" value="NZ_BOOH01000074.1"/>
</dbReference>
<evidence type="ECO:0000259" key="2">
    <source>
        <dbReference type="Pfam" id="PF01882"/>
    </source>
</evidence>
<feature type="domain" description="DUF58" evidence="2">
    <location>
        <begin position="189"/>
        <end position="352"/>
    </location>
</feature>
<protein>
    <recommendedName>
        <fullName evidence="2">DUF58 domain-containing protein</fullName>
    </recommendedName>
</protein>
<comment type="caution">
    <text evidence="3">The sequence shown here is derived from an EMBL/GenBank/DDBJ whole genome shotgun (WGS) entry which is preliminary data.</text>
</comment>
<name>A0A8J3RUE5_9ACTN</name>
<organism evidence="3 4">
    <name type="scientific">Planobispora longispora</name>
    <dbReference type="NCBI Taxonomy" id="28887"/>
    <lineage>
        <taxon>Bacteria</taxon>
        <taxon>Bacillati</taxon>
        <taxon>Actinomycetota</taxon>
        <taxon>Actinomycetes</taxon>
        <taxon>Streptosporangiales</taxon>
        <taxon>Streptosporangiaceae</taxon>
        <taxon>Planobispora</taxon>
    </lineage>
</organism>
<dbReference type="InterPro" id="IPR002881">
    <property type="entry name" value="DUF58"/>
</dbReference>
<dbReference type="PANTHER" id="PTHR33608">
    <property type="entry name" value="BLL2464 PROTEIN"/>
    <property type="match status" value="1"/>
</dbReference>
<sequence>MTWVTTRAFRRATVLPAGLCLLGVALGRPDLLAVAVPFALGTLLSLRSRPAGAPQAELVLTGNTVTEGGTLTGTVTVAADPAAICVVVPAAGPALDLETRPAVTGAPATVPLSATALRWGVHTFGPVRVRVFACDGLLEFPERALAPKPVRALPAAEPYSSRTPVPRPGGISGIHRSRRAGDGGELAGVRPYRPGDRLRRIDWRVTLRAREPYVNATQPDRDAEIVILLDVLRDAGGGPDGPGALDAAVRAAAAIAGHYTHQGDRVSLVEFGPRLRRLRPGTGRRHHLAQLAWLAEIKVGPGGQETLGDRLLATGMLPPGALVVMLTPLLDARSATALAVLARARRAVVAVDTLPEGLPLRSAGEWSELAERIWRLERDNTVGRLREAGVPVEAWRGSGSLDAVLRDVARAAAAMR</sequence>
<evidence type="ECO:0000313" key="4">
    <source>
        <dbReference type="Proteomes" id="UP000616724"/>
    </source>
</evidence>
<reference evidence="3 4" key="1">
    <citation type="submission" date="2021-01" db="EMBL/GenBank/DDBJ databases">
        <title>Whole genome shotgun sequence of Planobispora longispora NBRC 13918.</title>
        <authorList>
            <person name="Komaki H."/>
            <person name="Tamura T."/>
        </authorList>
    </citation>
    <scope>NUCLEOTIDE SEQUENCE [LARGE SCALE GENOMIC DNA]</scope>
    <source>
        <strain evidence="3 4">NBRC 13918</strain>
    </source>
</reference>
<dbReference type="AlphaFoldDB" id="A0A8J3RUE5"/>
<dbReference type="EMBL" id="BOOH01000074">
    <property type="protein sequence ID" value="GIH81323.1"/>
    <property type="molecule type" value="Genomic_DNA"/>
</dbReference>
<keyword evidence="4" id="KW-1185">Reference proteome</keyword>
<evidence type="ECO:0000256" key="1">
    <source>
        <dbReference type="SAM" id="MobiDB-lite"/>
    </source>
</evidence>
<accession>A0A8J3RUE5</accession>
<dbReference type="Proteomes" id="UP000616724">
    <property type="component" value="Unassembled WGS sequence"/>
</dbReference>
<dbReference type="Pfam" id="PF01882">
    <property type="entry name" value="DUF58"/>
    <property type="match status" value="1"/>
</dbReference>
<gene>
    <name evidence="3" type="ORF">Plo01_77520</name>
</gene>
<evidence type="ECO:0000313" key="3">
    <source>
        <dbReference type="EMBL" id="GIH81323.1"/>
    </source>
</evidence>
<dbReference type="PANTHER" id="PTHR33608:SF14">
    <property type="entry name" value="POSSIBLE CONSERVED SECRETED PROTEIN"/>
    <property type="match status" value="1"/>
</dbReference>